<dbReference type="AlphaFoldDB" id="K2N0N1"/>
<protein>
    <submittedName>
        <fullName evidence="2">Uncharacterized protein</fullName>
    </submittedName>
</protein>
<feature type="compositionally biased region" description="Basic and acidic residues" evidence="1">
    <location>
        <begin position="42"/>
        <end position="52"/>
    </location>
</feature>
<evidence type="ECO:0000313" key="3">
    <source>
        <dbReference type="Proteomes" id="UP000006786"/>
    </source>
</evidence>
<dbReference type="PATRIC" id="fig|391937.3.peg.3316"/>
<comment type="caution">
    <text evidence="2">The sequence shown here is derived from an EMBL/GenBank/DDBJ whole genome shotgun (WGS) entry which is preliminary data.</text>
</comment>
<organism evidence="2 3">
    <name type="scientific">Nitratireductor pacificus pht-3B</name>
    <dbReference type="NCBI Taxonomy" id="391937"/>
    <lineage>
        <taxon>Bacteria</taxon>
        <taxon>Pseudomonadati</taxon>
        <taxon>Pseudomonadota</taxon>
        <taxon>Alphaproteobacteria</taxon>
        <taxon>Hyphomicrobiales</taxon>
        <taxon>Phyllobacteriaceae</taxon>
        <taxon>Nitratireductor</taxon>
    </lineage>
</organism>
<gene>
    <name evidence="2" type="ORF">NA2_16148</name>
</gene>
<sequence length="209" mass="21990">MEGERPVSGEIMLPGAPQARPQAVGRTGDAVEAEYETVPRGGGRDPARDNAPSDKSVTNNVGGLEMLRPGSRAHDGPGRGGPLFWLCGALLVSGAFWIAGGHSLVHGMTLFSSSAPAQALRLVDVNSRVEMRGERALLLVDGAALNESDRVVVVPGLSIEVLARDGSTTRYFLGTNDQQLEPGTRFPFSSRLVAPSEGVKSVSVTFRPS</sequence>
<name>K2N0N1_9HYPH</name>
<keyword evidence="3" id="KW-1185">Reference proteome</keyword>
<reference evidence="2 3" key="1">
    <citation type="journal article" date="2012" name="J. Bacteriol.">
        <title>Genome Sequence of Nitratireductor pacificus Type Strain pht-3B.</title>
        <authorList>
            <person name="Lai Q."/>
            <person name="Li G."/>
            <person name="Shao Z."/>
        </authorList>
    </citation>
    <scope>NUCLEOTIDE SEQUENCE [LARGE SCALE GENOMIC DNA]</scope>
    <source>
        <strain evidence="3">pht-3B</strain>
    </source>
</reference>
<proteinExistence type="predicted"/>
<evidence type="ECO:0000256" key="1">
    <source>
        <dbReference type="SAM" id="MobiDB-lite"/>
    </source>
</evidence>
<evidence type="ECO:0000313" key="2">
    <source>
        <dbReference type="EMBL" id="EKF17798.1"/>
    </source>
</evidence>
<dbReference type="STRING" id="391937.NA2_16148"/>
<dbReference type="eggNOG" id="ENOG5031BNY">
    <property type="taxonomic scope" value="Bacteria"/>
</dbReference>
<accession>K2N0N1</accession>
<feature type="region of interest" description="Disordered" evidence="1">
    <location>
        <begin position="1"/>
        <end position="74"/>
    </location>
</feature>
<dbReference type="EMBL" id="AMRM01000019">
    <property type="protein sequence ID" value="EKF17798.1"/>
    <property type="molecule type" value="Genomic_DNA"/>
</dbReference>
<dbReference type="Proteomes" id="UP000006786">
    <property type="component" value="Unassembled WGS sequence"/>
</dbReference>